<dbReference type="PANTHER" id="PTHR47861">
    <property type="entry name" value="FKBP-TYPE PEPTIDYL-PROLYL CIS-TRANS ISOMERASE SLYD"/>
    <property type="match status" value="1"/>
</dbReference>
<reference evidence="12 13" key="1">
    <citation type="submission" date="2007-08" db="EMBL/GenBank/DDBJ databases">
        <title>Complete sequence of Roseiflexus castenholzii DSM 13941.</title>
        <authorList>
            <consortium name="US DOE Joint Genome Institute"/>
            <person name="Copeland A."/>
            <person name="Lucas S."/>
            <person name="Lapidus A."/>
            <person name="Barry K."/>
            <person name="Glavina del Rio T."/>
            <person name="Dalin E."/>
            <person name="Tice H."/>
            <person name="Pitluck S."/>
            <person name="Thompson L.S."/>
            <person name="Brettin T."/>
            <person name="Bruce D."/>
            <person name="Detter J.C."/>
            <person name="Han C."/>
            <person name="Tapia R."/>
            <person name="Schmutz J."/>
            <person name="Larimer F."/>
            <person name="Land M."/>
            <person name="Hauser L."/>
            <person name="Kyrpides N."/>
            <person name="Mikhailova N."/>
            <person name="Bryant D.A."/>
            <person name="Hanada S."/>
            <person name="Tsukatani Y."/>
            <person name="Richardson P."/>
        </authorList>
    </citation>
    <scope>NUCLEOTIDE SEQUENCE [LARGE SCALE GENOMIC DNA]</scope>
    <source>
        <strain evidence="13">DSM 13941 / HLO8</strain>
    </source>
</reference>
<evidence type="ECO:0000256" key="8">
    <source>
        <dbReference type="ARBA" id="ARBA00037071"/>
    </source>
</evidence>
<keyword evidence="5 9" id="KW-0697">Rotamase</keyword>
<dbReference type="Pfam" id="PF00254">
    <property type="entry name" value="FKBP_C"/>
    <property type="match status" value="1"/>
</dbReference>
<proteinExistence type="inferred from homology"/>
<evidence type="ECO:0000313" key="13">
    <source>
        <dbReference type="Proteomes" id="UP000000263"/>
    </source>
</evidence>
<dbReference type="InterPro" id="IPR046357">
    <property type="entry name" value="PPIase_dom_sf"/>
</dbReference>
<evidence type="ECO:0000256" key="7">
    <source>
        <dbReference type="ARBA" id="ARBA00023235"/>
    </source>
</evidence>
<dbReference type="Proteomes" id="UP000000263">
    <property type="component" value="Chromosome"/>
</dbReference>
<dbReference type="AlphaFoldDB" id="A7NPI2"/>
<evidence type="ECO:0000256" key="6">
    <source>
        <dbReference type="ARBA" id="ARBA00023186"/>
    </source>
</evidence>
<comment type="catalytic activity">
    <reaction evidence="1 9 10">
        <text>[protein]-peptidylproline (omega=180) = [protein]-peptidylproline (omega=0)</text>
        <dbReference type="Rhea" id="RHEA:16237"/>
        <dbReference type="Rhea" id="RHEA-COMP:10747"/>
        <dbReference type="Rhea" id="RHEA-COMP:10748"/>
        <dbReference type="ChEBI" id="CHEBI:83833"/>
        <dbReference type="ChEBI" id="CHEBI:83834"/>
        <dbReference type="EC" id="5.2.1.8"/>
    </reaction>
</comment>
<feature type="domain" description="PPIase FKBP-type" evidence="11">
    <location>
        <begin position="7"/>
        <end position="87"/>
    </location>
</feature>
<keyword evidence="7 9" id="KW-0413">Isomerase</keyword>
<comment type="subcellular location">
    <subcellularLocation>
        <location evidence="2">Cytoplasm</location>
    </subcellularLocation>
</comment>
<dbReference type="EC" id="5.2.1.8" evidence="10"/>
<evidence type="ECO:0000256" key="2">
    <source>
        <dbReference type="ARBA" id="ARBA00004496"/>
    </source>
</evidence>
<dbReference type="eggNOG" id="COG1047">
    <property type="taxonomic scope" value="Bacteria"/>
</dbReference>
<dbReference type="OrthoDB" id="280278at2"/>
<dbReference type="SUPFAM" id="SSF54534">
    <property type="entry name" value="FKBP-like"/>
    <property type="match status" value="1"/>
</dbReference>
<evidence type="ECO:0000313" key="12">
    <source>
        <dbReference type="EMBL" id="ABU59478.1"/>
    </source>
</evidence>
<dbReference type="PANTHER" id="PTHR47861:SF3">
    <property type="entry name" value="FKBP-TYPE PEPTIDYL-PROLYL CIS-TRANS ISOMERASE SLYD"/>
    <property type="match status" value="1"/>
</dbReference>
<dbReference type="Gene3D" id="3.10.50.40">
    <property type="match status" value="1"/>
</dbReference>
<organism evidence="12 13">
    <name type="scientific">Roseiflexus castenholzii (strain DSM 13941 / HLO8)</name>
    <dbReference type="NCBI Taxonomy" id="383372"/>
    <lineage>
        <taxon>Bacteria</taxon>
        <taxon>Bacillati</taxon>
        <taxon>Chloroflexota</taxon>
        <taxon>Chloroflexia</taxon>
        <taxon>Chloroflexales</taxon>
        <taxon>Roseiflexineae</taxon>
        <taxon>Roseiflexaceae</taxon>
        <taxon>Roseiflexus</taxon>
    </lineage>
</organism>
<gene>
    <name evidence="12" type="ordered locus">Rcas_3428</name>
</gene>
<evidence type="ECO:0000256" key="5">
    <source>
        <dbReference type="ARBA" id="ARBA00023110"/>
    </source>
</evidence>
<keyword evidence="13" id="KW-1185">Reference proteome</keyword>
<dbReference type="KEGG" id="rca:Rcas_3428"/>
<evidence type="ECO:0000256" key="10">
    <source>
        <dbReference type="RuleBase" id="RU003915"/>
    </source>
</evidence>
<evidence type="ECO:0000256" key="3">
    <source>
        <dbReference type="ARBA" id="ARBA00006577"/>
    </source>
</evidence>
<protein>
    <recommendedName>
        <fullName evidence="10">Peptidyl-prolyl cis-trans isomerase</fullName>
        <ecNumber evidence="10">5.2.1.8</ecNumber>
    </recommendedName>
</protein>
<dbReference type="STRING" id="383372.Rcas_3428"/>
<dbReference type="PROSITE" id="PS50059">
    <property type="entry name" value="FKBP_PPIASE"/>
    <property type="match status" value="1"/>
</dbReference>
<evidence type="ECO:0000256" key="9">
    <source>
        <dbReference type="PROSITE-ProRule" id="PRU00277"/>
    </source>
</evidence>
<dbReference type="InterPro" id="IPR001179">
    <property type="entry name" value="PPIase_FKBP_dom"/>
</dbReference>
<dbReference type="HOGENOM" id="CLU_098197_2_1_0"/>
<comment type="function">
    <text evidence="8">Also involved in hydrogenase metallocenter assembly, probably by participating in the nickel insertion step. This function in hydrogenase biosynthesis requires chaperone activity and the presence of the metal-binding domain, but not PPIase activity.</text>
</comment>
<name>A7NPI2_ROSCS</name>
<dbReference type="GO" id="GO:0005737">
    <property type="term" value="C:cytoplasm"/>
    <property type="evidence" value="ECO:0007669"/>
    <property type="project" value="UniProtKB-SubCell"/>
</dbReference>
<evidence type="ECO:0000259" key="11">
    <source>
        <dbReference type="PROSITE" id="PS50059"/>
    </source>
</evidence>
<dbReference type="GO" id="GO:0003755">
    <property type="term" value="F:peptidyl-prolyl cis-trans isomerase activity"/>
    <property type="evidence" value="ECO:0007669"/>
    <property type="project" value="UniProtKB-UniRule"/>
</dbReference>
<evidence type="ECO:0000256" key="1">
    <source>
        <dbReference type="ARBA" id="ARBA00000971"/>
    </source>
</evidence>
<keyword evidence="4" id="KW-0963">Cytoplasm</keyword>
<keyword evidence="6" id="KW-0143">Chaperone</keyword>
<comment type="similarity">
    <text evidence="3 10">Belongs to the FKBP-type PPIase family.</text>
</comment>
<sequence>MATAQTGDTVTVHYTGTLEDGTVFDSSHGREPLVFTLGSGQVIQGFEDAIVGMEEGETRRAVLTPDQAYGEYHDELVFSLSRDELPPQIDPAVGEQYQMRRPDGQTFIVTVRDVSPSDVTFDANHPLAGATLTFDIELVAIE</sequence>
<accession>A7NPI2</accession>
<dbReference type="GO" id="GO:0042026">
    <property type="term" value="P:protein refolding"/>
    <property type="evidence" value="ECO:0007669"/>
    <property type="project" value="UniProtKB-ARBA"/>
</dbReference>
<dbReference type="RefSeq" id="WP_012121902.1">
    <property type="nucleotide sequence ID" value="NC_009767.1"/>
</dbReference>
<dbReference type="EMBL" id="CP000804">
    <property type="protein sequence ID" value="ABU59478.1"/>
    <property type="molecule type" value="Genomic_DNA"/>
</dbReference>
<evidence type="ECO:0000256" key="4">
    <source>
        <dbReference type="ARBA" id="ARBA00022490"/>
    </source>
</evidence>